<proteinExistence type="predicted"/>
<dbReference type="STRING" id="498292.SAMN05660845_2451"/>
<dbReference type="EMBL" id="FOJT01000006">
    <property type="protein sequence ID" value="SFB29304.1"/>
    <property type="molecule type" value="Genomic_DNA"/>
</dbReference>
<keyword evidence="1" id="KW-0732">Signal</keyword>
<name>A0A1I0ZU99_9FLAO</name>
<organism evidence="2 3">
    <name type="scientific">Flavobacterium swingsii</name>
    <dbReference type="NCBI Taxonomy" id="498292"/>
    <lineage>
        <taxon>Bacteria</taxon>
        <taxon>Pseudomonadati</taxon>
        <taxon>Bacteroidota</taxon>
        <taxon>Flavobacteriia</taxon>
        <taxon>Flavobacteriales</taxon>
        <taxon>Flavobacteriaceae</taxon>
        <taxon>Flavobacterium</taxon>
    </lineage>
</organism>
<feature type="chain" id="PRO_5011469432" evidence="1">
    <location>
        <begin position="21"/>
        <end position="153"/>
    </location>
</feature>
<dbReference type="Proteomes" id="UP000199604">
    <property type="component" value="Unassembled WGS sequence"/>
</dbReference>
<keyword evidence="3" id="KW-1185">Reference proteome</keyword>
<accession>A0A1I0ZU99</accession>
<dbReference type="AlphaFoldDB" id="A0A1I0ZU99"/>
<sequence>MKLFLTLILFFLSVSIYSQTNNNIHRIIFRHNNSVVINSGVEIYFFKDFYDKFYIDVITYKSKNKYSVSNEKASDLINAVSKISPIAVVQEVRNCLDGGRTEIEFSTSIIAGNTVNYSIYCLNIEDEKTAWSDYLNAVNLILDLAKLKFSDLE</sequence>
<gene>
    <name evidence="2" type="ORF">SAMN05660845_2451</name>
</gene>
<protein>
    <submittedName>
        <fullName evidence="2">Uncharacterized protein</fullName>
    </submittedName>
</protein>
<feature type="signal peptide" evidence="1">
    <location>
        <begin position="1"/>
        <end position="20"/>
    </location>
</feature>
<evidence type="ECO:0000256" key="1">
    <source>
        <dbReference type="SAM" id="SignalP"/>
    </source>
</evidence>
<reference evidence="3" key="1">
    <citation type="submission" date="2016-10" db="EMBL/GenBank/DDBJ databases">
        <authorList>
            <person name="Varghese N."/>
            <person name="Submissions S."/>
        </authorList>
    </citation>
    <scope>NUCLEOTIDE SEQUENCE [LARGE SCALE GENOMIC DNA]</scope>
    <source>
        <strain evidence="3">DSM 21789</strain>
    </source>
</reference>
<evidence type="ECO:0000313" key="2">
    <source>
        <dbReference type="EMBL" id="SFB29304.1"/>
    </source>
</evidence>
<evidence type="ECO:0000313" key="3">
    <source>
        <dbReference type="Proteomes" id="UP000199604"/>
    </source>
</evidence>